<proteinExistence type="predicted"/>
<evidence type="ECO:0000313" key="1">
    <source>
        <dbReference type="EMBL" id="KAK3802996.1"/>
    </source>
</evidence>
<dbReference type="AlphaFoldDB" id="A0AAE1ECZ5"/>
<reference evidence="1" key="1">
    <citation type="journal article" date="2023" name="G3 (Bethesda)">
        <title>A reference genome for the long-term kleptoplast-retaining sea slug Elysia crispata morphotype clarki.</title>
        <authorList>
            <person name="Eastman K.E."/>
            <person name="Pendleton A.L."/>
            <person name="Shaikh M.A."/>
            <person name="Suttiyut T."/>
            <person name="Ogas R."/>
            <person name="Tomko P."/>
            <person name="Gavelis G."/>
            <person name="Widhalm J.R."/>
            <person name="Wisecaver J.H."/>
        </authorList>
    </citation>
    <scope>NUCLEOTIDE SEQUENCE</scope>
    <source>
        <strain evidence="1">ECLA1</strain>
    </source>
</reference>
<accession>A0AAE1ECZ5</accession>
<protein>
    <submittedName>
        <fullName evidence="1">Uncharacterized protein</fullName>
    </submittedName>
</protein>
<sequence>MKYDMSCSKSYRDNGSSQLYRTAIYCRHLTSAGAVVCLEDKDCRYQRAMVIIMSCGRDGCGRRVGIYPSPEVFESHVDSSADRQSPKLIATLARRLKAPAFTVMQINIRWQNVPSYWG</sequence>
<name>A0AAE1ECZ5_9GAST</name>
<organism evidence="1 2">
    <name type="scientific">Elysia crispata</name>
    <name type="common">lettuce slug</name>
    <dbReference type="NCBI Taxonomy" id="231223"/>
    <lineage>
        <taxon>Eukaryota</taxon>
        <taxon>Metazoa</taxon>
        <taxon>Spiralia</taxon>
        <taxon>Lophotrochozoa</taxon>
        <taxon>Mollusca</taxon>
        <taxon>Gastropoda</taxon>
        <taxon>Heterobranchia</taxon>
        <taxon>Euthyneura</taxon>
        <taxon>Panpulmonata</taxon>
        <taxon>Sacoglossa</taxon>
        <taxon>Placobranchoidea</taxon>
        <taxon>Plakobranchidae</taxon>
        <taxon>Elysia</taxon>
    </lineage>
</organism>
<dbReference type="Proteomes" id="UP001283361">
    <property type="component" value="Unassembled WGS sequence"/>
</dbReference>
<dbReference type="EMBL" id="JAWDGP010000201">
    <property type="protein sequence ID" value="KAK3802996.1"/>
    <property type="molecule type" value="Genomic_DNA"/>
</dbReference>
<comment type="caution">
    <text evidence="1">The sequence shown here is derived from an EMBL/GenBank/DDBJ whole genome shotgun (WGS) entry which is preliminary data.</text>
</comment>
<keyword evidence="2" id="KW-1185">Reference proteome</keyword>
<gene>
    <name evidence="1" type="ORF">RRG08_043337</name>
</gene>
<evidence type="ECO:0000313" key="2">
    <source>
        <dbReference type="Proteomes" id="UP001283361"/>
    </source>
</evidence>